<evidence type="ECO:0000313" key="2">
    <source>
        <dbReference type="Proteomes" id="UP000243739"/>
    </source>
</evidence>
<dbReference type="Proteomes" id="UP000243739">
    <property type="component" value="Unassembled WGS sequence"/>
</dbReference>
<sequence length="139" mass="16284">MAKTDLEEIRSELCVIFNNIKDRRECYDKIIHVLKSKIPHYQTITIYLTDETAFIYYKHEGDSNNLKQKIPFGEGFLSIVAARGEISCEFETDGQKIYIPFYDGHHLLGEMIIKTTKFIDQDEVKLFQYIQELLSQVPN</sequence>
<keyword evidence="2" id="KW-1185">Reference proteome</keyword>
<dbReference type="RefSeq" id="WP_069657416.1">
    <property type="nucleotide sequence ID" value="NZ_MIJF01000057.1"/>
</dbReference>
<organism evidence="1 2">
    <name type="scientific">Vulcanibacillus modesticaldus</name>
    <dbReference type="NCBI Taxonomy" id="337097"/>
    <lineage>
        <taxon>Bacteria</taxon>
        <taxon>Bacillati</taxon>
        <taxon>Bacillota</taxon>
        <taxon>Bacilli</taxon>
        <taxon>Bacillales</taxon>
        <taxon>Bacillaceae</taxon>
        <taxon>Vulcanibacillus</taxon>
    </lineage>
</organism>
<dbReference type="AlphaFoldDB" id="A0A1D2YSR8"/>
<dbReference type="Gene3D" id="3.30.450.40">
    <property type="match status" value="1"/>
</dbReference>
<name>A0A1D2YSR8_9BACI</name>
<protein>
    <submittedName>
        <fullName evidence="1">Uncharacterized protein</fullName>
    </submittedName>
</protein>
<proteinExistence type="predicted"/>
<accession>A0A1D2YSR8</accession>
<dbReference type="SUPFAM" id="SSF55781">
    <property type="entry name" value="GAF domain-like"/>
    <property type="match status" value="1"/>
</dbReference>
<dbReference type="EMBL" id="MIJF01000057">
    <property type="protein sequence ID" value="OEF97891.1"/>
    <property type="molecule type" value="Genomic_DNA"/>
</dbReference>
<dbReference type="InterPro" id="IPR029016">
    <property type="entry name" value="GAF-like_dom_sf"/>
</dbReference>
<dbReference type="OrthoDB" id="2988533at2"/>
<dbReference type="STRING" id="337097.BHF71_10930"/>
<gene>
    <name evidence="1" type="ORF">BHF71_10930</name>
</gene>
<reference evidence="1 2" key="1">
    <citation type="submission" date="2016-09" db="EMBL/GenBank/DDBJ databases">
        <title>Draft genome sequence for the type strain of Vulcanibacillus modesticaldus BR, a strictly anaerobic, moderately thermophilic, and nitrate-reducing bacterium from deep sea-hydrothermal vents of the Mid-Atlantic Ridge.</title>
        <authorList>
            <person name="Abin C.A."/>
            <person name="Hollibaugh J.T."/>
        </authorList>
    </citation>
    <scope>NUCLEOTIDE SEQUENCE [LARGE SCALE GENOMIC DNA]</scope>
    <source>
        <strain evidence="1 2">BR</strain>
    </source>
</reference>
<evidence type="ECO:0000313" key="1">
    <source>
        <dbReference type="EMBL" id="OEF97891.1"/>
    </source>
</evidence>
<comment type="caution">
    <text evidence="1">The sequence shown here is derived from an EMBL/GenBank/DDBJ whole genome shotgun (WGS) entry which is preliminary data.</text>
</comment>